<reference evidence="2 3" key="1">
    <citation type="submission" date="2008-03" db="EMBL/GenBank/DDBJ databases">
        <authorList>
            <person name="Paulsen I."/>
            <person name="Sebastian Y."/>
        </authorList>
    </citation>
    <scope>NUCLEOTIDE SEQUENCE [LARGE SCALE GENOMIC DNA]</scope>
    <source>
        <strain evidence="3">D str. JGS1721</strain>
    </source>
</reference>
<feature type="domain" description="BppU N-terminal" evidence="1">
    <location>
        <begin position="31"/>
        <end position="137"/>
    </location>
</feature>
<evidence type="ECO:0000259" key="1">
    <source>
        <dbReference type="Pfam" id="PF10651"/>
    </source>
</evidence>
<dbReference type="Pfam" id="PF10651">
    <property type="entry name" value="BppU_N"/>
    <property type="match status" value="1"/>
</dbReference>
<gene>
    <name evidence="2" type="ORF">CJD_1381</name>
</gene>
<dbReference type="RefSeq" id="WP_003474737.1">
    <property type="nucleotide sequence ID" value="NZ_ABOO01000015.1"/>
</dbReference>
<protein>
    <recommendedName>
        <fullName evidence="1">BppU N-terminal domain-containing protein</fullName>
    </recommendedName>
</protein>
<sequence length="740" mass="83680">MAKKYIDLVLDTIESDYSPVGVVKQLDSVIFNITVTENSTIKSLNNQNIKLFCKKPDKTKVEQTEGIDITNSTNGELTIDLKNSALQAVGLVYFELELKDSEGTISTANFIIRVDEKLGSDEAIESTNEFDTFEKIKLEEEKRQEAEKERDKIFKELITEGTEFNGSLENNINLAETLNTNLAENIKLADPLNTSLNEKIPEAATKKTELESSITKAKEFIDGLDGSQNIPQLRLDVTQLQNTLKENQSIEYEGNSIRCDNTLEGRTENLKVKGLTLLNYARTNTPVLISTGYRIPIDYLGLENGETYSFYVTYLPKGATWSVNNPSVDTSFTEDKLKVRTLNKEFDNNFKSISIKCSNIILEEAKKTKLIILKGDWRNKEVPTYFEGIKSFGEAEQEGDKYKISILSCGKNILKPLKNYSTINGFNLNNILKNGVQYTVTNTKNQLVKIAEFKDADTFLGQSTNGKFTFTFDNSKQQKLYIWKKYDSQVAELFTNEDIDFVMIEEGTGTIFEPYKEDKKDILISAPLPGFDFGEDIMYEDNGQVKITRNIDTYTFTGDETMRDTTEQDEKSGTGKYKVFALTVNKTIDINKNINNNFFKKQFNVAFQNMDSEGLAVTQYGIYIKILKSKLSTQDIEGLKAWLKANTTTIYFARATPVTEIVENCIDIDLDTFQDKTYFSIENSLPGTLDFKVPSNIGSVVQNMAKEINNIWDVINNLLVPGLVDTKRKFAEAAIKNNLK</sequence>
<dbReference type="EMBL" id="ABOO01000015">
    <property type="protein sequence ID" value="EDT71907.1"/>
    <property type="molecule type" value="Genomic_DNA"/>
</dbReference>
<evidence type="ECO:0000313" key="2">
    <source>
        <dbReference type="EMBL" id="EDT71907.1"/>
    </source>
</evidence>
<organism evidence="2 3">
    <name type="scientific">Clostridium perfringens D str. JGS1721</name>
    <dbReference type="NCBI Taxonomy" id="488537"/>
    <lineage>
        <taxon>Bacteria</taxon>
        <taxon>Bacillati</taxon>
        <taxon>Bacillota</taxon>
        <taxon>Clostridia</taxon>
        <taxon>Eubacteriales</taxon>
        <taxon>Clostridiaceae</taxon>
        <taxon>Clostridium</taxon>
    </lineage>
</organism>
<dbReference type="Gene3D" id="2.60.40.3350">
    <property type="match status" value="1"/>
</dbReference>
<proteinExistence type="predicted"/>
<dbReference type="InterPro" id="IPR018913">
    <property type="entry name" value="BppU_N"/>
</dbReference>
<evidence type="ECO:0000313" key="3">
    <source>
        <dbReference type="Proteomes" id="UP000003188"/>
    </source>
</evidence>
<dbReference type="Proteomes" id="UP000003188">
    <property type="component" value="Unassembled WGS sequence"/>
</dbReference>
<dbReference type="AlphaFoldDB" id="B1V2P9"/>
<accession>B1V2P9</accession>
<comment type="caution">
    <text evidence="2">The sequence shown here is derived from an EMBL/GenBank/DDBJ whole genome shotgun (WGS) entry which is preliminary data.</text>
</comment>
<name>B1V2P9_CLOPF</name>